<accession>A0AAV7NLQ1</accession>
<dbReference type="Proteomes" id="UP001066276">
    <property type="component" value="Chromosome 8"/>
</dbReference>
<dbReference type="Pfam" id="PF22259">
    <property type="entry name" value="GPR128_GAIN_subdomA"/>
    <property type="match status" value="1"/>
</dbReference>
<evidence type="ECO:0000259" key="1">
    <source>
        <dbReference type="Pfam" id="PF22259"/>
    </source>
</evidence>
<feature type="domain" description="GPR128 GAIN subdomain A" evidence="1">
    <location>
        <begin position="7"/>
        <end position="47"/>
    </location>
</feature>
<evidence type="ECO:0000313" key="2">
    <source>
        <dbReference type="EMBL" id="KAJ1117008.1"/>
    </source>
</evidence>
<name>A0AAV7NLQ1_PLEWA</name>
<gene>
    <name evidence="2" type="ORF">NDU88_005209</name>
</gene>
<feature type="non-terminal residue" evidence="2">
    <location>
        <position position="52"/>
    </location>
</feature>
<comment type="caution">
    <text evidence="2">The sequence shown here is derived from an EMBL/GenBank/DDBJ whole genome shotgun (WGS) entry which is preliminary data.</text>
</comment>
<dbReference type="EMBL" id="JANPWB010000012">
    <property type="protein sequence ID" value="KAJ1117008.1"/>
    <property type="molecule type" value="Genomic_DNA"/>
</dbReference>
<protein>
    <recommendedName>
        <fullName evidence="1">GPR128 GAIN subdomain A domain-containing protein</fullName>
    </recommendedName>
</protein>
<organism evidence="2 3">
    <name type="scientific">Pleurodeles waltl</name>
    <name type="common">Iberian ribbed newt</name>
    <dbReference type="NCBI Taxonomy" id="8319"/>
    <lineage>
        <taxon>Eukaryota</taxon>
        <taxon>Metazoa</taxon>
        <taxon>Chordata</taxon>
        <taxon>Craniata</taxon>
        <taxon>Vertebrata</taxon>
        <taxon>Euteleostomi</taxon>
        <taxon>Amphibia</taxon>
        <taxon>Batrachia</taxon>
        <taxon>Caudata</taxon>
        <taxon>Salamandroidea</taxon>
        <taxon>Salamandridae</taxon>
        <taxon>Pleurodelinae</taxon>
        <taxon>Pleurodeles</taxon>
    </lineage>
</organism>
<proteinExistence type="predicted"/>
<dbReference type="InterPro" id="IPR053985">
    <property type="entry name" value="GPR128_GAIN_subdom_A"/>
</dbReference>
<keyword evidence="3" id="KW-1185">Reference proteome</keyword>
<sequence length="52" mass="5523">LQSAPSEEKTLEVACSTQLITSQPETLEKGKIESAAGIVVQILNNSHVTNNT</sequence>
<evidence type="ECO:0000313" key="3">
    <source>
        <dbReference type="Proteomes" id="UP001066276"/>
    </source>
</evidence>
<reference evidence="2" key="1">
    <citation type="journal article" date="2022" name="bioRxiv">
        <title>Sequencing and chromosome-scale assembly of the giantPleurodeles waltlgenome.</title>
        <authorList>
            <person name="Brown T."/>
            <person name="Elewa A."/>
            <person name="Iarovenko S."/>
            <person name="Subramanian E."/>
            <person name="Araus A.J."/>
            <person name="Petzold A."/>
            <person name="Susuki M."/>
            <person name="Suzuki K.-i.T."/>
            <person name="Hayashi T."/>
            <person name="Toyoda A."/>
            <person name="Oliveira C."/>
            <person name="Osipova E."/>
            <person name="Leigh N.D."/>
            <person name="Simon A."/>
            <person name="Yun M.H."/>
        </authorList>
    </citation>
    <scope>NUCLEOTIDE SEQUENCE</scope>
    <source>
        <strain evidence="2">20211129_DDA</strain>
        <tissue evidence="2">Liver</tissue>
    </source>
</reference>
<feature type="non-terminal residue" evidence="2">
    <location>
        <position position="1"/>
    </location>
</feature>
<dbReference type="AlphaFoldDB" id="A0AAV7NLQ1"/>